<reference evidence="1 2" key="1">
    <citation type="journal article" date="2017" name="Environ. Microbiol.">
        <title>Genome and epigenome of a novel marine Thaumarchaeota strain suggest viral infection, phosphorothioation DNA modification and multiple restriction systems.</title>
        <authorList>
            <person name="Ahlgren N.A."/>
            <person name="Chen Y."/>
            <person name="Needham D.M."/>
            <person name="Parada A.E."/>
            <person name="Sachdeva R."/>
            <person name="Trinh V."/>
            <person name="Chen T."/>
            <person name="Fuhrman J.A."/>
        </authorList>
    </citation>
    <scope>NUCLEOTIDE SEQUENCE [LARGE SCALE GENOMIC DNA]</scope>
    <source>
        <strain evidence="1 2">SPOT01</strain>
    </source>
</reference>
<dbReference type="EC" id="3.5.1.-" evidence="1"/>
<keyword evidence="1" id="KW-0378">Hydrolase</keyword>
<dbReference type="RefSeq" id="WP_086907005.1">
    <property type="nucleotide sequence ID" value="NZ_CP021324.1"/>
</dbReference>
<dbReference type="Proteomes" id="UP000249949">
    <property type="component" value="Chromosome"/>
</dbReference>
<dbReference type="Gene3D" id="3.40.50.10320">
    <property type="entry name" value="LmbE-like"/>
    <property type="match status" value="1"/>
</dbReference>
<dbReference type="SUPFAM" id="SSF102588">
    <property type="entry name" value="LmbE-like"/>
    <property type="match status" value="1"/>
</dbReference>
<dbReference type="GO" id="GO:0016811">
    <property type="term" value="F:hydrolase activity, acting on carbon-nitrogen (but not peptide) bonds, in linear amides"/>
    <property type="evidence" value="ECO:0007669"/>
    <property type="project" value="TreeGrafter"/>
</dbReference>
<name>A0A2Z2HHV3_9ARCH</name>
<dbReference type="KEGG" id="nct:NMSP_0145"/>
<dbReference type="InterPro" id="IPR024078">
    <property type="entry name" value="LmbE-like_dom_sf"/>
</dbReference>
<protein>
    <submittedName>
        <fullName evidence="1">Diacetylchitobiose deacetylase</fullName>
        <ecNumber evidence="1">3.5.1.-</ecNumber>
    </submittedName>
</protein>
<dbReference type="PANTHER" id="PTHR12993:SF11">
    <property type="entry name" value="N-ACETYLGLUCOSAMINYL-PHOSPHATIDYLINOSITOL DE-N-ACETYLASE"/>
    <property type="match status" value="1"/>
</dbReference>
<dbReference type="GeneID" id="32900647"/>
<evidence type="ECO:0000313" key="1">
    <source>
        <dbReference type="EMBL" id="ARS63777.1"/>
    </source>
</evidence>
<dbReference type="EMBL" id="CP021324">
    <property type="protein sequence ID" value="ARS63777.1"/>
    <property type="molecule type" value="Genomic_DNA"/>
</dbReference>
<dbReference type="AlphaFoldDB" id="A0A2Z2HHV3"/>
<evidence type="ECO:0000313" key="2">
    <source>
        <dbReference type="Proteomes" id="UP000249949"/>
    </source>
</evidence>
<dbReference type="Pfam" id="PF02585">
    <property type="entry name" value="PIG-L"/>
    <property type="match status" value="1"/>
</dbReference>
<keyword evidence="2" id="KW-1185">Reference proteome</keyword>
<organism evidence="1 2">
    <name type="scientific">Candidatus Nitrosomarinus catalinensis</name>
    <dbReference type="NCBI Taxonomy" id="1898749"/>
    <lineage>
        <taxon>Archaea</taxon>
        <taxon>Nitrososphaerota</taxon>
        <taxon>Nitrososphaeria</taxon>
        <taxon>Nitrosopumilales</taxon>
        <taxon>Nitrosopumilaceae</taxon>
        <taxon>Candidatus Nitrosomarinus</taxon>
    </lineage>
</organism>
<proteinExistence type="predicted"/>
<dbReference type="PANTHER" id="PTHR12993">
    <property type="entry name" value="N-ACETYLGLUCOSAMINYL-PHOSPHATIDYLINOSITOL DE-N-ACETYLASE-RELATED"/>
    <property type="match status" value="1"/>
</dbReference>
<dbReference type="InterPro" id="IPR003737">
    <property type="entry name" value="GlcNAc_PI_deacetylase-related"/>
</dbReference>
<dbReference type="OrthoDB" id="70547at2157"/>
<gene>
    <name evidence="1" type="primary">dac</name>
    <name evidence="1" type="ORF">NMSP_0145</name>
</gene>
<accession>A0A2Z2HHV3</accession>
<sequence>MKKILVVCAHPDDETLGLGGTIVKHSQNGDQVFVVIFADGESARSNSKKNIVMRKNQAKKVATILGIEKIKFLDYRDQTLDTISSLVLAKKLEKIIEEYNPDTIYTHFWGDVNQDHKKIFDITLIAARPTPNSNIQRLICYETPSSTEWGNASFKPNLFVEITPFLKKKIAAVEIYKNEIHEYPHPRSDKSIVTRSNFWGSSIGVMNAEAFIVLRDIEKI</sequence>